<protein>
    <submittedName>
        <fullName evidence="1">Uncharacterized protein</fullName>
    </submittedName>
</protein>
<accession>A0A1D9Q8U1</accession>
<sequence>MQELVKLEERLLELAAEAEMIANTGIDQGKKWALVPKSMAFRTDVAISWLLVRRKALEPVRQRDARVSFLK</sequence>
<dbReference type="RefSeq" id="XP_001587615.1">
    <property type="nucleotide sequence ID" value="XM_001587565.1"/>
</dbReference>
<dbReference type="AlphaFoldDB" id="A0A1D9Q8U1"/>
<gene>
    <name evidence="1" type="ORF">sscle_07g061280</name>
</gene>
<proteinExistence type="predicted"/>
<evidence type="ECO:0000313" key="2">
    <source>
        <dbReference type="Proteomes" id="UP000177798"/>
    </source>
</evidence>
<dbReference type="OrthoDB" id="5329749at2759"/>
<dbReference type="EMBL" id="CP017820">
    <property type="protein sequence ID" value="APA11358.1"/>
    <property type="molecule type" value="Genomic_DNA"/>
</dbReference>
<dbReference type="KEGG" id="ssl:SS1G_11608"/>
<evidence type="ECO:0000313" key="1">
    <source>
        <dbReference type="EMBL" id="APA11358.1"/>
    </source>
</evidence>
<dbReference type="Proteomes" id="UP000177798">
    <property type="component" value="Chromosome 7"/>
</dbReference>
<name>A0A1D9Q8U1_SCLS1</name>
<reference evidence="2" key="1">
    <citation type="journal article" date="2017" name="Genome Biol. Evol.">
        <title>The complete genome sequence of the phytopathogenic fungus Sclerotinia sclerotiorum reveals insights into the genome architecture of broad host range pathogens.</title>
        <authorList>
            <person name="Derbyshire M."/>
            <person name="Denton-Giles M."/>
            <person name="Hegedus D."/>
            <person name="Seifbarghy S."/>
            <person name="Rollins J."/>
            <person name="van Kan J."/>
            <person name="Seidl M.F."/>
            <person name="Faino L."/>
            <person name="Mbengue M."/>
            <person name="Navaud O."/>
            <person name="Raffaele S."/>
            <person name="Hammond-Kosack K."/>
            <person name="Heard S."/>
            <person name="Oliver R."/>
        </authorList>
    </citation>
    <scope>NUCLEOTIDE SEQUENCE [LARGE SCALE GENOMIC DNA]</scope>
    <source>
        <strain evidence="2">ATCC 18683 / 1980 / Ss-1</strain>
    </source>
</reference>
<dbReference type="VEuPathDB" id="FungiDB:sscle_07g061280"/>
<organism evidence="1 2">
    <name type="scientific">Sclerotinia sclerotiorum (strain ATCC 18683 / 1980 / Ss-1)</name>
    <name type="common">White mold</name>
    <name type="synonym">Whetzelinia sclerotiorum</name>
    <dbReference type="NCBI Taxonomy" id="665079"/>
    <lineage>
        <taxon>Eukaryota</taxon>
        <taxon>Fungi</taxon>
        <taxon>Dikarya</taxon>
        <taxon>Ascomycota</taxon>
        <taxon>Pezizomycotina</taxon>
        <taxon>Leotiomycetes</taxon>
        <taxon>Helotiales</taxon>
        <taxon>Sclerotiniaceae</taxon>
        <taxon>Sclerotinia</taxon>
    </lineage>
</organism>